<dbReference type="SUPFAM" id="SSF54637">
    <property type="entry name" value="Thioesterase/thiol ester dehydrase-isomerase"/>
    <property type="match status" value="1"/>
</dbReference>
<dbReference type="Proteomes" id="UP000249898">
    <property type="component" value="Chromosome"/>
</dbReference>
<gene>
    <name evidence="1" type="ORF">A8139_06010</name>
</gene>
<evidence type="ECO:0000313" key="1">
    <source>
        <dbReference type="EMBL" id="AWX99598.1"/>
    </source>
</evidence>
<dbReference type="InterPro" id="IPR016776">
    <property type="entry name" value="ApeP-like_dehydratase"/>
</dbReference>
<dbReference type="InterPro" id="IPR029069">
    <property type="entry name" value="HotDog_dom_sf"/>
</dbReference>
<sequence length="152" mass="16664">MASDYSVAELVPHSGKMSLLTKILDYGDDWLSADVEIKTDSLFSDEHGVPAWVGLEYLAQAIAAYAGLQERLHGGAPKLGFLLGTRKYICTKEYFSIGSILTITVSKNLQAENGLSAFDCILHSTDDCDASARLNVFQPENAEEFLKDAQRE</sequence>
<proteinExistence type="predicted"/>
<dbReference type="AlphaFoldDB" id="A0A2Z4PR24"/>
<dbReference type="Pfam" id="PF22817">
    <property type="entry name" value="ApeP-like"/>
    <property type="match status" value="1"/>
</dbReference>
<accession>A0A2Z4PR24</accession>
<dbReference type="EMBL" id="CP016181">
    <property type="protein sequence ID" value="AWX99598.1"/>
    <property type="molecule type" value="Genomic_DNA"/>
</dbReference>
<evidence type="ECO:0008006" key="3">
    <source>
        <dbReference type="Google" id="ProtNLM"/>
    </source>
</evidence>
<evidence type="ECO:0000313" key="2">
    <source>
        <dbReference type="Proteomes" id="UP000249898"/>
    </source>
</evidence>
<dbReference type="PIRSF" id="PIRSF020565">
    <property type="entry name" value="3Ho_Ac_ACP_DH_prd"/>
    <property type="match status" value="1"/>
</dbReference>
<name>A0A2Z4PR24_9GAMM</name>
<dbReference type="OrthoDB" id="9800188at2"/>
<organism evidence="1 2">
    <name type="scientific">Marinomonas primoryensis</name>
    <dbReference type="NCBI Taxonomy" id="178399"/>
    <lineage>
        <taxon>Bacteria</taxon>
        <taxon>Pseudomonadati</taxon>
        <taxon>Pseudomonadota</taxon>
        <taxon>Gammaproteobacteria</taxon>
        <taxon>Oceanospirillales</taxon>
        <taxon>Oceanospirillaceae</taxon>
        <taxon>Marinomonas</taxon>
    </lineage>
</organism>
<protein>
    <recommendedName>
        <fullName evidence="3">3-hydroxylacyl-ACP dehydratase</fullName>
    </recommendedName>
</protein>
<reference evidence="1 2" key="1">
    <citation type="submission" date="2016-06" db="EMBL/GenBank/DDBJ databases">
        <title>The sequenced genome of the ice-adhering bacterium Marinomonas primoryensis, from Antarctica.</title>
        <authorList>
            <person name="Graham L."/>
            <person name="Vance T.D.R."/>
            <person name="Davies P.L."/>
        </authorList>
    </citation>
    <scope>NUCLEOTIDE SEQUENCE [LARGE SCALE GENOMIC DNA]</scope>
    <source>
        <strain evidence="1 2">AceL</strain>
    </source>
</reference>
<dbReference type="RefSeq" id="WP_112136479.1">
    <property type="nucleotide sequence ID" value="NZ_CP016181.1"/>
</dbReference>
<dbReference type="Gene3D" id="3.10.129.10">
    <property type="entry name" value="Hotdog Thioesterase"/>
    <property type="match status" value="1"/>
</dbReference>